<dbReference type="SUPFAM" id="SSF53335">
    <property type="entry name" value="S-adenosyl-L-methionine-dependent methyltransferases"/>
    <property type="match status" value="1"/>
</dbReference>
<dbReference type="Pfam" id="PF05148">
    <property type="entry name" value="Methyltransf_8"/>
    <property type="match status" value="1"/>
</dbReference>
<dbReference type="InterPro" id="IPR029063">
    <property type="entry name" value="SAM-dependent_MTases_sf"/>
</dbReference>
<organism evidence="3 4">
    <name type="scientific">Laodelphax striatellus</name>
    <name type="common">Small brown planthopper</name>
    <name type="synonym">Delphax striatella</name>
    <dbReference type="NCBI Taxonomy" id="195883"/>
    <lineage>
        <taxon>Eukaryota</taxon>
        <taxon>Metazoa</taxon>
        <taxon>Ecdysozoa</taxon>
        <taxon>Arthropoda</taxon>
        <taxon>Hexapoda</taxon>
        <taxon>Insecta</taxon>
        <taxon>Pterygota</taxon>
        <taxon>Neoptera</taxon>
        <taxon>Paraneoptera</taxon>
        <taxon>Hemiptera</taxon>
        <taxon>Auchenorrhyncha</taxon>
        <taxon>Fulgoroidea</taxon>
        <taxon>Delphacidae</taxon>
        <taxon>Criomorphinae</taxon>
        <taxon>Laodelphax</taxon>
    </lineage>
</organism>
<dbReference type="PANTHER" id="PTHR12787:SF0">
    <property type="entry name" value="RIBOSOMAL RNA-PROCESSING PROTEIN 8"/>
    <property type="match status" value="1"/>
</dbReference>
<dbReference type="GO" id="GO:0005730">
    <property type="term" value="C:nucleolus"/>
    <property type="evidence" value="ECO:0007669"/>
    <property type="project" value="UniProtKB-SubCell"/>
</dbReference>
<dbReference type="InterPro" id="IPR007823">
    <property type="entry name" value="RRP8"/>
</dbReference>
<comment type="caution">
    <text evidence="3">The sequence shown here is derived from an EMBL/GenBank/DDBJ whole genome shotgun (WGS) entry which is preliminary data.</text>
</comment>
<name>A0A482X036_LAOST</name>
<proteinExistence type="inferred from homology"/>
<dbReference type="AlphaFoldDB" id="A0A482X036"/>
<dbReference type="GO" id="GO:0006364">
    <property type="term" value="P:rRNA processing"/>
    <property type="evidence" value="ECO:0007669"/>
    <property type="project" value="UniProtKB-UniRule"/>
</dbReference>
<dbReference type="STRING" id="195883.A0A482X036"/>
<accession>A0A482X036</accession>
<comment type="similarity">
    <text evidence="2">Belongs to the methyltransferase superfamily. RRP8 family.</text>
</comment>
<dbReference type="Proteomes" id="UP000291343">
    <property type="component" value="Unassembled WGS sequence"/>
</dbReference>
<dbReference type="OrthoDB" id="10258825at2759"/>
<keyword evidence="2" id="KW-0698">rRNA processing</keyword>
<keyword evidence="2" id="KW-0949">S-adenosyl-L-methionine</keyword>
<keyword evidence="2" id="KW-0808">Transferase</keyword>
<comment type="function">
    <text evidence="2">Probable methyltransferase required to silence rDNA.</text>
</comment>
<evidence type="ECO:0000313" key="4">
    <source>
        <dbReference type="Proteomes" id="UP000291343"/>
    </source>
</evidence>
<dbReference type="GO" id="GO:0008168">
    <property type="term" value="F:methyltransferase activity"/>
    <property type="evidence" value="ECO:0007669"/>
    <property type="project" value="UniProtKB-KW"/>
</dbReference>
<reference evidence="3 4" key="1">
    <citation type="journal article" date="2017" name="Gigascience">
        <title>Genome sequence of the small brown planthopper, Laodelphax striatellus.</title>
        <authorList>
            <person name="Zhu J."/>
            <person name="Jiang F."/>
            <person name="Wang X."/>
            <person name="Yang P."/>
            <person name="Bao Y."/>
            <person name="Zhao W."/>
            <person name="Wang W."/>
            <person name="Lu H."/>
            <person name="Wang Q."/>
            <person name="Cui N."/>
            <person name="Li J."/>
            <person name="Chen X."/>
            <person name="Luo L."/>
            <person name="Yu J."/>
            <person name="Kang L."/>
            <person name="Cui F."/>
        </authorList>
    </citation>
    <scope>NUCLEOTIDE SEQUENCE [LARGE SCALE GENOMIC DNA]</scope>
    <source>
        <strain evidence="3">Lst14</strain>
    </source>
</reference>
<dbReference type="PANTHER" id="PTHR12787">
    <property type="entry name" value="RIBOSOMAL RNA-PROCESSING PROTEIN 8"/>
    <property type="match status" value="1"/>
</dbReference>
<dbReference type="SMR" id="A0A482X036"/>
<dbReference type="EC" id="2.1.1.-" evidence="2"/>
<dbReference type="InParanoid" id="A0A482X036"/>
<keyword evidence="2" id="KW-0489">Methyltransferase</keyword>
<dbReference type="GO" id="GO:0032259">
    <property type="term" value="P:methylation"/>
    <property type="evidence" value="ECO:0007669"/>
    <property type="project" value="UniProtKB-KW"/>
</dbReference>
<dbReference type="FunFam" id="3.40.50.150:FF:000068">
    <property type="entry name" value="Ribosomal RNA-processing protein 8"/>
    <property type="match status" value="1"/>
</dbReference>
<keyword evidence="2" id="KW-0539">Nucleus</keyword>
<evidence type="ECO:0000256" key="1">
    <source>
        <dbReference type="ARBA" id="ARBA00020203"/>
    </source>
</evidence>
<evidence type="ECO:0000313" key="3">
    <source>
        <dbReference type="EMBL" id="RZF38670.1"/>
    </source>
</evidence>
<gene>
    <name evidence="3" type="ORF">LSTR_LSTR003476</name>
</gene>
<keyword evidence="4" id="KW-1185">Reference proteome</keyword>
<sequence length="233" mass="26451">MAKNKGSNTSNKIDKQKNKFKIGLKSHNLAKRNVTKTGHGNSEQNFDDNRSMKSRKWKINKNLSLRERMMEKLKSARFRAKSSSLCIADFGCGEAKLAEKLEALAEVHSFDLVAANSRVTKCEMSHTPLQSGCVDVAVFCLSLMGTNLSTFIAEANRVLKEGGVLKIAEVESRFENPDHFIAAIERFGFKSTSKDYSHKVFYFFDFKKLSNISKKRKNKLPEINLKPCLYKKR</sequence>
<dbReference type="EMBL" id="QKKF02022000">
    <property type="protein sequence ID" value="RZF38670.1"/>
    <property type="molecule type" value="Genomic_DNA"/>
</dbReference>
<dbReference type="Gene3D" id="3.40.50.150">
    <property type="entry name" value="Vaccinia Virus protein VP39"/>
    <property type="match status" value="1"/>
</dbReference>
<evidence type="ECO:0000256" key="2">
    <source>
        <dbReference type="RuleBase" id="RU365074"/>
    </source>
</evidence>
<comment type="subcellular location">
    <subcellularLocation>
        <location evidence="2">Nucleus</location>
        <location evidence="2">Nucleolus</location>
    </subcellularLocation>
</comment>
<protein>
    <recommendedName>
        <fullName evidence="1 2">Ribosomal RNA-processing protein 8</fullName>
        <ecNumber evidence="2">2.1.1.-</ecNumber>
    </recommendedName>
</protein>